<evidence type="ECO:0000313" key="1">
    <source>
        <dbReference type="EMBL" id="WVY93531.1"/>
    </source>
</evidence>
<gene>
    <name evidence="1" type="ORF">V8G54_032619</name>
</gene>
<dbReference type="EMBL" id="CP144691">
    <property type="protein sequence ID" value="WVY93531.1"/>
    <property type="molecule type" value="Genomic_DNA"/>
</dbReference>
<protein>
    <submittedName>
        <fullName evidence="1">Uncharacterized protein</fullName>
    </submittedName>
</protein>
<dbReference type="Proteomes" id="UP001374535">
    <property type="component" value="Chromosome 10"/>
</dbReference>
<name>A0AAQ3MMC1_VIGMU</name>
<accession>A0AAQ3MMC1</accession>
<organism evidence="1 2">
    <name type="scientific">Vigna mungo</name>
    <name type="common">Black gram</name>
    <name type="synonym">Phaseolus mungo</name>
    <dbReference type="NCBI Taxonomy" id="3915"/>
    <lineage>
        <taxon>Eukaryota</taxon>
        <taxon>Viridiplantae</taxon>
        <taxon>Streptophyta</taxon>
        <taxon>Embryophyta</taxon>
        <taxon>Tracheophyta</taxon>
        <taxon>Spermatophyta</taxon>
        <taxon>Magnoliopsida</taxon>
        <taxon>eudicotyledons</taxon>
        <taxon>Gunneridae</taxon>
        <taxon>Pentapetalae</taxon>
        <taxon>rosids</taxon>
        <taxon>fabids</taxon>
        <taxon>Fabales</taxon>
        <taxon>Fabaceae</taxon>
        <taxon>Papilionoideae</taxon>
        <taxon>50 kb inversion clade</taxon>
        <taxon>NPAAA clade</taxon>
        <taxon>indigoferoid/millettioid clade</taxon>
        <taxon>Phaseoleae</taxon>
        <taxon>Vigna</taxon>
    </lineage>
</organism>
<proteinExistence type="predicted"/>
<evidence type="ECO:0000313" key="2">
    <source>
        <dbReference type="Proteomes" id="UP001374535"/>
    </source>
</evidence>
<reference evidence="1 2" key="1">
    <citation type="journal article" date="2023" name="Life. Sci Alliance">
        <title>Evolutionary insights into 3D genome organization and epigenetic landscape of Vigna mungo.</title>
        <authorList>
            <person name="Junaid A."/>
            <person name="Singh B."/>
            <person name="Bhatia S."/>
        </authorList>
    </citation>
    <scope>NUCLEOTIDE SEQUENCE [LARGE SCALE GENOMIC DNA]</scope>
    <source>
        <strain evidence="1">Urdbean</strain>
    </source>
</reference>
<keyword evidence="2" id="KW-1185">Reference proteome</keyword>
<sequence>MFNFHHHLRIASHRQRLLQNHTNFYSPNRNRQSPPPRSNFPNVLQISNYSEYRMFINSEKPFFYLTNLGFKLMHIHIKFHQNTSSHNHVILPKGPTLSHSKENCNKIEFK</sequence>
<dbReference type="AlphaFoldDB" id="A0AAQ3MMC1"/>